<name>A0A101E3W8_9THEO</name>
<evidence type="ECO:0000313" key="3">
    <source>
        <dbReference type="Proteomes" id="UP000264445"/>
    </source>
</evidence>
<dbReference type="InterPro" id="IPR024370">
    <property type="entry name" value="PBP_domain"/>
</dbReference>
<dbReference type="Gene3D" id="3.40.190.10">
    <property type="entry name" value="Periplasmic binding protein-like II"/>
    <property type="match status" value="2"/>
</dbReference>
<dbReference type="Proteomes" id="UP000264445">
    <property type="component" value="Unassembled WGS sequence"/>
</dbReference>
<organism evidence="2 3">
    <name type="scientific">Caldanaerobacter subterraneus</name>
    <dbReference type="NCBI Taxonomy" id="911092"/>
    <lineage>
        <taxon>Bacteria</taxon>
        <taxon>Bacillati</taxon>
        <taxon>Bacillota</taxon>
        <taxon>Clostridia</taxon>
        <taxon>Thermoanaerobacterales</taxon>
        <taxon>Thermoanaerobacteraceae</taxon>
        <taxon>Caldanaerobacter</taxon>
    </lineage>
</organism>
<dbReference type="Pfam" id="PF12849">
    <property type="entry name" value="PBP_like_2"/>
    <property type="match status" value="1"/>
</dbReference>
<dbReference type="SUPFAM" id="SSF53850">
    <property type="entry name" value="Periplasmic binding protein-like II"/>
    <property type="match status" value="1"/>
</dbReference>
<reference evidence="2 3" key="1">
    <citation type="journal article" date="2018" name="Nat. Biotechnol.">
        <title>A standardized bacterial taxonomy based on genome phylogeny substantially revises the tree of life.</title>
        <authorList>
            <person name="Parks D.H."/>
            <person name="Chuvochina M."/>
            <person name="Waite D.W."/>
            <person name="Rinke C."/>
            <person name="Skarshewski A."/>
            <person name="Chaumeil P.A."/>
            <person name="Hugenholtz P."/>
        </authorList>
    </citation>
    <scope>NUCLEOTIDE SEQUENCE [LARGE SCALE GENOMIC DNA]</scope>
    <source>
        <strain evidence="2">UBA12544</strain>
    </source>
</reference>
<accession>A0A101E3W8</accession>
<protein>
    <submittedName>
        <fullName evidence="2">Tungsten ABC transporter substrate-binding protein</fullName>
    </submittedName>
</protein>
<proteinExistence type="predicted"/>
<dbReference type="AlphaFoldDB" id="A0A101E3W8"/>
<sequence length="294" mass="32231">MARISKKFLMILLYSILLFSLFSLNGCTGSKTSEKISPGNRDVILATTTSTQDSGLLDYLLPIFEKETGYKVKVVAVGTGQALEMGKRGEADVLLTHAPAAEKELVDNKDVINYQLVMHNDFIVVGPSEDPAQVKNAVSVEAAFQAIAEKGVPFVSRGDDSGTHKKELSLWKAAGIDPKGKSWYIESGTGMGQTLLIANEKRAYTLTDRGTYLAYRDKLDLTIVREGDKGLLNIYHVMQVNPEKHPGKHINSDGAKAFVEFMISPRTQELIGKFGVDKYGVPLFFPDAQKGEVE</sequence>
<comment type="caution">
    <text evidence="2">The sequence shown here is derived from an EMBL/GenBank/DDBJ whole genome shotgun (WGS) entry which is preliminary data.</text>
</comment>
<evidence type="ECO:0000313" key="2">
    <source>
        <dbReference type="EMBL" id="HBT49290.1"/>
    </source>
</evidence>
<dbReference type="RefSeq" id="WP_009052266.1">
    <property type="nucleotide sequence ID" value="NZ_DOLB01000090.1"/>
</dbReference>
<dbReference type="EMBL" id="DOLB01000090">
    <property type="protein sequence ID" value="HBT49290.1"/>
    <property type="molecule type" value="Genomic_DNA"/>
</dbReference>
<evidence type="ECO:0000259" key="1">
    <source>
        <dbReference type="Pfam" id="PF12849"/>
    </source>
</evidence>
<dbReference type="InterPro" id="IPR052738">
    <property type="entry name" value="ABC-Tungstate_binding"/>
</dbReference>
<gene>
    <name evidence="2" type="ORF">DEA61_05605</name>
</gene>
<feature type="domain" description="PBP" evidence="1">
    <location>
        <begin position="37"/>
        <end position="265"/>
    </location>
</feature>
<dbReference type="PANTHER" id="PTHR37945:SF1">
    <property type="entry name" value="EXTRACELLULAR TUNGSTATE BINDING PROTEIN"/>
    <property type="match status" value="1"/>
</dbReference>
<dbReference type="PANTHER" id="PTHR37945">
    <property type="entry name" value="EXTRACELLULAR TUNGSTATE BINDING PROTEIN"/>
    <property type="match status" value="1"/>
</dbReference>